<dbReference type="InterPro" id="IPR020449">
    <property type="entry name" value="Tscrpt_reg_AraC-type_HTH"/>
</dbReference>
<gene>
    <name evidence="5" type="ORF">BCM02_112293</name>
</gene>
<dbReference type="CDD" id="cd06986">
    <property type="entry name" value="cupin_MmsR-like_N"/>
    <property type="match status" value="1"/>
</dbReference>
<dbReference type="OrthoDB" id="9813413at2"/>
<organism evidence="5 6">
    <name type="scientific">Paenibacillus methanolicus</name>
    <dbReference type="NCBI Taxonomy" id="582686"/>
    <lineage>
        <taxon>Bacteria</taxon>
        <taxon>Bacillati</taxon>
        <taxon>Bacillota</taxon>
        <taxon>Bacilli</taxon>
        <taxon>Bacillales</taxon>
        <taxon>Paenibacillaceae</taxon>
        <taxon>Paenibacillus</taxon>
    </lineage>
</organism>
<evidence type="ECO:0000256" key="2">
    <source>
        <dbReference type="ARBA" id="ARBA00023125"/>
    </source>
</evidence>
<evidence type="ECO:0000256" key="3">
    <source>
        <dbReference type="ARBA" id="ARBA00023163"/>
    </source>
</evidence>
<dbReference type="Proteomes" id="UP000323257">
    <property type="component" value="Unassembled WGS sequence"/>
</dbReference>
<dbReference type="SUPFAM" id="SSF51215">
    <property type="entry name" value="Regulatory protein AraC"/>
    <property type="match status" value="1"/>
</dbReference>
<reference evidence="5 6" key="1">
    <citation type="submission" date="2019-07" db="EMBL/GenBank/DDBJ databases">
        <title>Genomic Encyclopedia of Type Strains, Phase III (KMG-III): the genomes of soil and plant-associated and newly described type strains.</title>
        <authorList>
            <person name="Whitman W."/>
        </authorList>
    </citation>
    <scope>NUCLEOTIDE SEQUENCE [LARGE SCALE GENOMIC DNA]</scope>
    <source>
        <strain evidence="5 6">BL24</strain>
    </source>
</reference>
<evidence type="ECO:0000259" key="4">
    <source>
        <dbReference type="PROSITE" id="PS01124"/>
    </source>
</evidence>
<keyword evidence="6" id="KW-1185">Reference proteome</keyword>
<protein>
    <submittedName>
        <fullName evidence="5">AraC-like protein</fullName>
    </submittedName>
</protein>
<feature type="domain" description="HTH araC/xylS-type" evidence="4">
    <location>
        <begin position="183"/>
        <end position="282"/>
    </location>
</feature>
<evidence type="ECO:0000256" key="1">
    <source>
        <dbReference type="ARBA" id="ARBA00023015"/>
    </source>
</evidence>
<dbReference type="InterPro" id="IPR018060">
    <property type="entry name" value="HTH_AraC"/>
</dbReference>
<dbReference type="PROSITE" id="PS01124">
    <property type="entry name" value="HTH_ARAC_FAMILY_2"/>
    <property type="match status" value="1"/>
</dbReference>
<dbReference type="InterPro" id="IPR018062">
    <property type="entry name" value="HTH_AraC-typ_CS"/>
</dbReference>
<sequence length="286" mass="32013">MERPFSYTVVSNPVPNSHGDLYVLFSGESQTKPAHRIGPKVYDYFLMHHVLSGSGTFTAGGETYPLGAGHTFLIRPEQLISYASDERDPWRYRWIAFEGRHAAELLAVTGLTGASPVAHAREASRRIAVLFRSIERTFRSGGGVAHLRAAGYLQLLLAELGAADGEGGRAPDRQGGDGEALISQVIRYLSTQYAEPVSIEMMADTLGYNRAYLSRLFKQRTGMTPVTFLLKLRIDKARQLLRERPELTIEQIASSVGIQDALYFSKQFKRFYDMSPSAYREEMRRV</sequence>
<dbReference type="EMBL" id="VNHS01000012">
    <property type="protein sequence ID" value="TYP70312.1"/>
    <property type="molecule type" value="Genomic_DNA"/>
</dbReference>
<dbReference type="Pfam" id="PF12833">
    <property type="entry name" value="HTH_18"/>
    <property type="match status" value="1"/>
</dbReference>
<dbReference type="Gene3D" id="2.60.120.280">
    <property type="entry name" value="Regulatory protein AraC"/>
    <property type="match status" value="1"/>
</dbReference>
<evidence type="ECO:0000313" key="6">
    <source>
        <dbReference type="Proteomes" id="UP000323257"/>
    </source>
</evidence>
<accession>A0A5S5BVV3</accession>
<keyword evidence="2" id="KW-0238">DNA-binding</keyword>
<proteinExistence type="predicted"/>
<dbReference type="AlphaFoldDB" id="A0A5S5BVV3"/>
<dbReference type="Gene3D" id="1.10.10.60">
    <property type="entry name" value="Homeodomain-like"/>
    <property type="match status" value="2"/>
</dbReference>
<dbReference type="InterPro" id="IPR009057">
    <property type="entry name" value="Homeodomain-like_sf"/>
</dbReference>
<name>A0A5S5BVV3_9BACL</name>
<evidence type="ECO:0000313" key="5">
    <source>
        <dbReference type="EMBL" id="TYP70312.1"/>
    </source>
</evidence>
<keyword evidence="3" id="KW-0804">Transcription</keyword>
<dbReference type="PANTHER" id="PTHR43280">
    <property type="entry name" value="ARAC-FAMILY TRANSCRIPTIONAL REGULATOR"/>
    <property type="match status" value="1"/>
</dbReference>
<dbReference type="InterPro" id="IPR003313">
    <property type="entry name" value="AraC-bd"/>
</dbReference>
<keyword evidence="1" id="KW-0805">Transcription regulation</keyword>
<dbReference type="PROSITE" id="PS00041">
    <property type="entry name" value="HTH_ARAC_FAMILY_1"/>
    <property type="match status" value="1"/>
</dbReference>
<dbReference type="PANTHER" id="PTHR43280:SF30">
    <property type="entry name" value="MMSAB OPERON REGULATORY PROTEIN"/>
    <property type="match status" value="1"/>
</dbReference>
<dbReference type="SMART" id="SM00342">
    <property type="entry name" value="HTH_ARAC"/>
    <property type="match status" value="1"/>
</dbReference>
<dbReference type="GO" id="GO:0003700">
    <property type="term" value="F:DNA-binding transcription factor activity"/>
    <property type="evidence" value="ECO:0007669"/>
    <property type="project" value="InterPro"/>
</dbReference>
<dbReference type="RefSeq" id="WP_148932656.1">
    <property type="nucleotide sequence ID" value="NZ_VNHS01000012.1"/>
</dbReference>
<dbReference type="Pfam" id="PF02311">
    <property type="entry name" value="AraC_binding"/>
    <property type="match status" value="1"/>
</dbReference>
<dbReference type="InterPro" id="IPR037923">
    <property type="entry name" value="HTH-like"/>
</dbReference>
<comment type="caution">
    <text evidence="5">The sequence shown here is derived from an EMBL/GenBank/DDBJ whole genome shotgun (WGS) entry which is preliminary data.</text>
</comment>
<dbReference type="GO" id="GO:0043565">
    <property type="term" value="F:sequence-specific DNA binding"/>
    <property type="evidence" value="ECO:0007669"/>
    <property type="project" value="InterPro"/>
</dbReference>
<dbReference type="SUPFAM" id="SSF46689">
    <property type="entry name" value="Homeodomain-like"/>
    <property type="match status" value="2"/>
</dbReference>
<dbReference type="PRINTS" id="PR00032">
    <property type="entry name" value="HTHARAC"/>
</dbReference>